<dbReference type="InterPro" id="IPR000424">
    <property type="entry name" value="Primosome_PriB/ssb"/>
</dbReference>
<accession>I4BAX2</accession>
<dbReference type="GO" id="GO:0009295">
    <property type="term" value="C:nucleoid"/>
    <property type="evidence" value="ECO:0007669"/>
    <property type="project" value="TreeGrafter"/>
</dbReference>
<dbReference type="HOGENOM" id="CLU_078758_4_1_12"/>
<evidence type="ECO:0000313" key="4">
    <source>
        <dbReference type="EMBL" id="AFM14429.1"/>
    </source>
</evidence>
<keyword evidence="5" id="KW-1185">Reference proteome</keyword>
<dbReference type="NCBIfam" id="TIGR00621">
    <property type="entry name" value="ssb"/>
    <property type="match status" value="1"/>
</dbReference>
<evidence type="ECO:0000256" key="3">
    <source>
        <dbReference type="RuleBase" id="RU000524"/>
    </source>
</evidence>
<evidence type="ECO:0000256" key="1">
    <source>
        <dbReference type="ARBA" id="ARBA00023125"/>
    </source>
</evidence>
<dbReference type="InterPro" id="IPR011344">
    <property type="entry name" value="ssDNA-bd"/>
</dbReference>
<name>I4BAX2_TURPD</name>
<dbReference type="PIRSF" id="PIRSF002070">
    <property type="entry name" value="SSB"/>
    <property type="match status" value="1"/>
</dbReference>
<proteinExistence type="predicted"/>
<dbReference type="InterPro" id="IPR012340">
    <property type="entry name" value="NA-bd_OB-fold"/>
</dbReference>
<evidence type="ECO:0000256" key="2">
    <source>
        <dbReference type="PIRNR" id="PIRNR002070"/>
    </source>
</evidence>
<dbReference type="EMBL" id="CP002959">
    <property type="protein sequence ID" value="AFM14429.1"/>
    <property type="molecule type" value="Genomic_DNA"/>
</dbReference>
<dbReference type="STRING" id="869212.Turpa_3795"/>
<dbReference type="Pfam" id="PF00436">
    <property type="entry name" value="SSB"/>
    <property type="match status" value="1"/>
</dbReference>
<dbReference type="RefSeq" id="WP_014804906.1">
    <property type="nucleotide sequence ID" value="NC_018020.1"/>
</dbReference>
<organism evidence="4 5">
    <name type="scientific">Turneriella parva (strain ATCC BAA-1111 / DSM 21527 / NCTC 11395 / H)</name>
    <name type="common">Leptospira parva</name>
    <dbReference type="NCBI Taxonomy" id="869212"/>
    <lineage>
        <taxon>Bacteria</taxon>
        <taxon>Pseudomonadati</taxon>
        <taxon>Spirochaetota</taxon>
        <taxon>Spirochaetia</taxon>
        <taxon>Leptospirales</taxon>
        <taxon>Leptospiraceae</taxon>
        <taxon>Turneriella</taxon>
    </lineage>
</organism>
<evidence type="ECO:0000313" key="5">
    <source>
        <dbReference type="Proteomes" id="UP000006048"/>
    </source>
</evidence>
<dbReference type="PROSITE" id="PS50935">
    <property type="entry name" value="SSB"/>
    <property type="match status" value="1"/>
</dbReference>
<dbReference type="AlphaFoldDB" id="I4BAX2"/>
<dbReference type="PANTHER" id="PTHR10302:SF0">
    <property type="entry name" value="SINGLE-STRANDED DNA-BINDING PROTEIN, MITOCHONDRIAL"/>
    <property type="match status" value="1"/>
</dbReference>
<dbReference type="Gene3D" id="2.40.50.140">
    <property type="entry name" value="Nucleic acid-binding proteins"/>
    <property type="match status" value="1"/>
</dbReference>
<dbReference type="PANTHER" id="PTHR10302">
    <property type="entry name" value="SINGLE-STRANDED DNA-BINDING PROTEIN"/>
    <property type="match status" value="1"/>
</dbReference>
<protein>
    <recommendedName>
        <fullName evidence="2 3">Single-stranded DNA-binding protein</fullName>
    </recommendedName>
</protein>
<dbReference type="GO" id="GO:0006260">
    <property type="term" value="P:DNA replication"/>
    <property type="evidence" value="ECO:0007669"/>
    <property type="project" value="InterPro"/>
</dbReference>
<dbReference type="CDD" id="cd04496">
    <property type="entry name" value="SSB_OBF"/>
    <property type="match status" value="1"/>
</dbReference>
<dbReference type="GO" id="GO:0003697">
    <property type="term" value="F:single-stranded DNA binding"/>
    <property type="evidence" value="ECO:0007669"/>
    <property type="project" value="InterPro"/>
</dbReference>
<keyword evidence="1 2" id="KW-0238">DNA-binding</keyword>
<gene>
    <name evidence="4" type="ordered locus">Turpa_3795</name>
</gene>
<reference evidence="4 5" key="1">
    <citation type="submission" date="2012-06" db="EMBL/GenBank/DDBJ databases">
        <title>The complete chromosome of genome of Turneriella parva DSM 21527.</title>
        <authorList>
            <consortium name="US DOE Joint Genome Institute (JGI-PGF)"/>
            <person name="Lucas S."/>
            <person name="Han J."/>
            <person name="Lapidus A."/>
            <person name="Bruce D."/>
            <person name="Goodwin L."/>
            <person name="Pitluck S."/>
            <person name="Peters L."/>
            <person name="Kyrpides N."/>
            <person name="Mavromatis K."/>
            <person name="Ivanova N."/>
            <person name="Mikhailova N."/>
            <person name="Chertkov O."/>
            <person name="Detter J.C."/>
            <person name="Tapia R."/>
            <person name="Han C."/>
            <person name="Land M."/>
            <person name="Hauser L."/>
            <person name="Markowitz V."/>
            <person name="Cheng J.-F."/>
            <person name="Hugenholtz P."/>
            <person name="Woyke T."/>
            <person name="Wu D."/>
            <person name="Gronow S."/>
            <person name="Wellnitz S."/>
            <person name="Brambilla E."/>
            <person name="Klenk H.-P."/>
            <person name="Eisen J.A."/>
        </authorList>
    </citation>
    <scope>NUCLEOTIDE SEQUENCE [LARGE SCALE GENOMIC DNA]</scope>
    <source>
        <strain evidence="5">ATCC BAA-1111 / DSM 21527 / NCTC 11395 / H</strain>
    </source>
</reference>
<dbReference type="Proteomes" id="UP000006048">
    <property type="component" value="Chromosome"/>
</dbReference>
<dbReference type="SUPFAM" id="SSF50249">
    <property type="entry name" value="Nucleic acid-binding proteins"/>
    <property type="match status" value="1"/>
</dbReference>
<dbReference type="KEGG" id="tpx:Turpa_3795"/>
<sequence length="122" mass="14015">MFNQKMNIQQFVGRLVKDPTLKTTTNGKLLMTFPFAYNTPNKTDDSGSTANFLDVEAWEKLADFNAPRLKKGMEIVIMGNLTQRRWKDAENKTRSTFRLVARAITVSDLKRRPEPDHLRQAA</sequence>